<dbReference type="EMBL" id="FNAN01000009">
    <property type="protein sequence ID" value="SDF12706.1"/>
    <property type="molecule type" value="Genomic_DNA"/>
</dbReference>
<evidence type="ECO:0000256" key="1">
    <source>
        <dbReference type="SAM" id="SignalP"/>
    </source>
</evidence>
<organism evidence="2 3">
    <name type="scientific">Dyadobacter soli</name>
    <dbReference type="NCBI Taxonomy" id="659014"/>
    <lineage>
        <taxon>Bacteria</taxon>
        <taxon>Pseudomonadati</taxon>
        <taxon>Bacteroidota</taxon>
        <taxon>Cytophagia</taxon>
        <taxon>Cytophagales</taxon>
        <taxon>Spirosomataceae</taxon>
        <taxon>Dyadobacter</taxon>
    </lineage>
</organism>
<protein>
    <submittedName>
        <fullName evidence="2">Por secretion system C-terminal sorting domain-containing protein</fullName>
    </submittedName>
</protein>
<dbReference type="AlphaFoldDB" id="A0A1G7IJK0"/>
<sequence>MKKNTHFLKSSMVAAVAILLFVFNAHANEPFHVRWTMDYTQAGVSDHANFTPSAAALAGGPNTFTLPTVYSGGGGANVVGYIIRPWPVSFSASRYMEFTFTANSFKYNISSIGFRLRRSPNGPNSIKVRTSMDGFSTDLNAFVISNNGTFNTYNIPVSYNNLSSNSFSIRIYAYNSVDIYGTLWFDEISVNGDVLAIVLPVDITYFKGLAENGRVALDWETGWEKNAKEFVVERSMDMKAFTPIGTVAASGETTGRTSYAFIDNDPAAGNNYYRLKLIDKNADFTTCKPIAVFNPQSFSGMQVTPNPASSRTIIITAPNSHEALLNLYNKSGVAVPFRRENGSGGRIFLTPHEPLASGIYFVVYVKNGQKEQLKVLVP</sequence>
<dbReference type="RefSeq" id="WP_090151629.1">
    <property type="nucleotide sequence ID" value="NZ_FNAN01000009.1"/>
</dbReference>
<evidence type="ECO:0000313" key="2">
    <source>
        <dbReference type="EMBL" id="SDF12706.1"/>
    </source>
</evidence>
<dbReference type="Proteomes" id="UP000198748">
    <property type="component" value="Unassembled WGS sequence"/>
</dbReference>
<dbReference type="OrthoDB" id="1490051at2"/>
<feature type="signal peptide" evidence="1">
    <location>
        <begin position="1"/>
        <end position="27"/>
    </location>
</feature>
<keyword evidence="3" id="KW-1185">Reference proteome</keyword>
<gene>
    <name evidence="2" type="ORF">SAMN04487996_10914</name>
</gene>
<name>A0A1G7IJK0_9BACT</name>
<keyword evidence="1" id="KW-0732">Signal</keyword>
<dbReference type="STRING" id="659014.SAMN04487996_10914"/>
<dbReference type="NCBIfam" id="TIGR04183">
    <property type="entry name" value="Por_Secre_tail"/>
    <property type="match status" value="1"/>
</dbReference>
<feature type="chain" id="PRO_5011591618" evidence="1">
    <location>
        <begin position="28"/>
        <end position="378"/>
    </location>
</feature>
<proteinExistence type="predicted"/>
<accession>A0A1G7IJK0</accession>
<reference evidence="3" key="1">
    <citation type="submission" date="2016-10" db="EMBL/GenBank/DDBJ databases">
        <authorList>
            <person name="Varghese N."/>
            <person name="Submissions S."/>
        </authorList>
    </citation>
    <scope>NUCLEOTIDE SEQUENCE [LARGE SCALE GENOMIC DNA]</scope>
    <source>
        <strain evidence="3">DSM 25329</strain>
    </source>
</reference>
<dbReference type="InterPro" id="IPR026444">
    <property type="entry name" value="Secre_tail"/>
</dbReference>
<evidence type="ECO:0000313" key="3">
    <source>
        <dbReference type="Proteomes" id="UP000198748"/>
    </source>
</evidence>